<dbReference type="STRING" id="1198114.AciX9_1760"/>
<dbReference type="CDD" id="cd20491">
    <property type="entry name" value="cupin_KduI_C"/>
    <property type="match status" value="1"/>
</dbReference>
<dbReference type="eggNOG" id="COG3717">
    <property type="taxonomic scope" value="Bacteria"/>
</dbReference>
<reference evidence="8" key="1">
    <citation type="submission" date="2011-01" db="EMBL/GenBank/DDBJ databases">
        <title>Complete sequence of chromosome of Acidobacterium sp. MP5ACTX9.</title>
        <authorList>
            <consortium name="US DOE Joint Genome Institute"/>
            <person name="Lucas S."/>
            <person name="Copeland A."/>
            <person name="Lapidus A."/>
            <person name="Cheng J.-F."/>
            <person name="Goodwin L."/>
            <person name="Pitluck S."/>
            <person name="Teshima H."/>
            <person name="Detter J.C."/>
            <person name="Han C."/>
            <person name="Tapia R."/>
            <person name="Land M."/>
            <person name="Hauser L."/>
            <person name="Kyrpides N."/>
            <person name="Ivanova N."/>
            <person name="Ovchinnikova G."/>
            <person name="Pagani I."/>
            <person name="Rawat S.R."/>
            <person name="Mannisto M."/>
            <person name="Haggblom M.M."/>
            <person name="Woyke T."/>
        </authorList>
    </citation>
    <scope>NUCLEOTIDE SEQUENCE [LARGE SCALE GENOMIC DNA]</scope>
    <source>
        <strain evidence="8">MP5ACTX9</strain>
    </source>
</reference>
<dbReference type="InterPro" id="IPR011051">
    <property type="entry name" value="RmlC_Cupin_sf"/>
</dbReference>
<dbReference type="CDD" id="cd20294">
    <property type="entry name" value="cupin_KduI_N"/>
    <property type="match status" value="1"/>
</dbReference>
<name>E8WYX2_GRATM</name>
<comment type="pathway">
    <text evidence="6">Glycan metabolism; pectin degradation; 2-dehydro-3-deoxy-D-gluconate from pectin: step 4/5.</text>
</comment>
<evidence type="ECO:0000256" key="6">
    <source>
        <dbReference type="HAMAP-Rule" id="MF_00687"/>
    </source>
</evidence>
<comment type="cofactor">
    <cofactor evidence="6">
        <name>Zn(2+)</name>
        <dbReference type="ChEBI" id="CHEBI:29105"/>
    </cofactor>
    <text evidence="6">Binds 1 zinc ion per subunit.</text>
</comment>
<comment type="catalytic activity">
    <reaction evidence="1 6">
        <text>5-dehydro-4-deoxy-D-glucuronate = 3-deoxy-D-glycero-2,5-hexodiulosonate</text>
        <dbReference type="Rhea" id="RHEA:23896"/>
        <dbReference type="ChEBI" id="CHEBI:17117"/>
        <dbReference type="ChEBI" id="CHEBI:29071"/>
        <dbReference type="EC" id="5.3.1.17"/>
    </reaction>
</comment>
<dbReference type="Pfam" id="PF04962">
    <property type="entry name" value="KduI"/>
    <property type="match status" value="1"/>
</dbReference>
<dbReference type="EMBL" id="CP002480">
    <property type="protein sequence ID" value="ADW68808.1"/>
    <property type="molecule type" value="Genomic_DNA"/>
</dbReference>
<evidence type="ECO:0000313" key="7">
    <source>
        <dbReference type="EMBL" id="ADW68808.1"/>
    </source>
</evidence>
<evidence type="ECO:0000256" key="2">
    <source>
        <dbReference type="ARBA" id="ARBA00008086"/>
    </source>
</evidence>
<dbReference type="KEGG" id="acm:AciX9_1760"/>
<keyword evidence="4 6" id="KW-0862">Zinc</keyword>
<dbReference type="Gene3D" id="2.60.120.520">
    <property type="entry name" value="pectin degrading enzyme 5-keto 4- deoxyuronate isomerase, domain 1"/>
    <property type="match status" value="1"/>
</dbReference>
<dbReference type="InterPro" id="IPR007045">
    <property type="entry name" value="KduI"/>
</dbReference>
<dbReference type="InterPro" id="IPR027449">
    <property type="entry name" value="KduI_N"/>
</dbReference>
<dbReference type="AlphaFoldDB" id="E8WYX2"/>
<dbReference type="GO" id="GO:0042840">
    <property type="term" value="P:D-glucuronate catabolic process"/>
    <property type="evidence" value="ECO:0007669"/>
    <property type="project" value="TreeGrafter"/>
</dbReference>
<feature type="binding site" evidence="6">
    <location>
        <position position="205"/>
    </location>
    <ligand>
        <name>Zn(2+)</name>
        <dbReference type="ChEBI" id="CHEBI:29105"/>
    </ligand>
</feature>
<dbReference type="EC" id="5.3.1.17" evidence="6"/>
<evidence type="ECO:0000256" key="1">
    <source>
        <dbReference type="ARBA" id="ARBA00000552"/>
    </source>
</evidence>
<dbReference type="Gene3D" id="2.60.120.10">
    <property type="entry name" value="Jelly Rolls"/>
    <property type="match status" value="1"/>
</dbReference>
<dbReference type="PANTHER" id="PTHR38461:SF1">
    <property type="entry name" value="4-DEOXY-L-THREO-5-HEXOSULOSE-URONATE KETOL-ISOMERASE"/>
    <property type="match status" value="1"/>
</dbReference>
<evidence type="ECO:0000256" key="3">
    <source>
        <dbReference type="ARBA" id="ARBA00022723"/>
    </source>
</evidence>
<evidence type="ECO:0000256" key="4">
    <source>
        <dbReference type="ARBA" id="ARBA00022833"/>
    </source>
</evidence>
<feature type="binding site" evidence="6">
    <location>
        <position position="203"/>
    </location>
    <ligand>
        <name>Zn(2+)</name>
        <dbReference type="ChEBI" id="CHEBI:29105"/>
    </ligand>
</feature>
<dbReference type="SUPFAM" id="SSF51182">
    <property type="entry name" value="RmlC-like cupins"/>
    <property type="match status" value="1"/>
</dbReference>
<dbReference type="GO" id="GO:0045490">
    <property type="term" value="P:pectin catabolic process"/>
    <property type="evidence" value="ECO:0007669"/>
    <property type="project" value="UniProtKB-UniRule"/>
</dbReference>
<dbReference type="GO" id="GO:0008697">
    <property type="term" value="F:4-deoxy-L-threo-5-hexosulose-uronate ketol-isomerase activity"/>
    <property type="evidence" value="ECO:0007669"/>
    <property type="project" value="UniProtKB-UniRule"/>
</dbReference>
<dbReference type="PIRSF" id="PIRSF006625">
    <property type="entry name" value="KduI"/>
    <property type="match status" value="1"/>
</dbReference>
<dbReference type="InterPro" id="IPR021120">
    <property type="entry name" value="KduI/IolB_isomerase"/>
</dbReference>
<organism evidence="8">
    <name type="scientific">Granulicella tundricola (strain ATCC BAA-1859 / DSM 23138 / MP5ACTX9)</name>
    <dbReference type="NCBI Taxonomy" id="1198114"/>
    <lineage>
        <taxon>Bacteria</taxon>
        <taxon>Pseudomonadati</taxon>
        <taxon>Acidobacteriota</taxon>
        <taxon>Terriglobia</taxon>
        <taxon>Terriglobales</taxon>
        <taxon>Acidobacteriaceae</taxon>
        <taxon>Granulicella</taxon>
    </lineage>
</organism>
<dbReference type="HAMAP" id="MF_00687">
    <property type="entry name" value="KduI"/>
    <property type="match status" value="1"/>
</dbReference>
<dbReference type="UniPathway" id="UPA00545">
    <property type="reaction ID" value="UER00826"/>
</dbReference>
<keyword evidence="8" id="KW-1185">Reference proteome</keyword>
<dbReference type="NCBIfam" id="NF002091">
    <property type="entry name" value="PRK00924.1"/>
    <property type="match status" value="1"/>
</dbReference>
<accession>E8WYX2</accession>
<feature type="binding site" evidence="6">
    <location>
        <position position="210"/>
    </location>
    <ligand>
        <name>Zn(2+)</name>
        <dbReference type="ChEBI" id="CHEBI:29105"/>
    </ligand>
</feature>
<comment type="similarity">
    <text evidence="2 6">Belongs to the KduI family.</text>
</comment>
<dbReference type="GO" id="GO:0019698">
    <property type="term" value="P:D-galacturonate catabolic process"/>
    <property type="evidence" value="ECO:0007669"/>
    <property type="project" value="TreeGrafter"/>
</dbReference>
<proteinExistence type="inferred from homology"/>
<dbReference type="HOGENOM" id="CLU_062609_0_0_0"/>
<sequence>MVGIDEGIYMKTVEMADKVRYSRMTTGELRETFLLEELFKAGSVELAYVDLDRTVVGGAVPTIAALKLETQPELRAEYFCERRELGVLNVGGAGSVSVDGKSFELDKLDCLYVGRGSKDVEFTSKSAEEPACFYLLSYLAHKEYPTAMVKFADLDGLKLGAVETCNKRTIYKAIYKDGLQSCQLVMGFTLLDPGSNWNTMPPHTHMRRSEVYLYFDMDPAHKVIHLMGPPDETKHLMVSDKQVVVSPGWSIHSGVGTKNYTFCWGMGGENQAYDDMDAATIAGLK</sequence>
<comment type="function">
    <text evidence="6">Catalyzes the isomerization of 5-dehydro-4-deoxy-D-glucuronate to 3-deoxy-D-glycero-2,5-hexodiulosonate.</text>
</comment>
<keyword evidence="5 6" id="KW-0413">Isomerase</keyword>
<evidence type="ECO:0000313" key="8">
    <source>
        <dbReference type="Proteomes" id="UP000000343"/>
    </source>
</evidence>
<protein>
    <recommendedName>
        <fullName evidence="6">4-deoxy-L-threo-5-hexosulose-uronate ketol-isomerase</fullName>
        <ecNumber evidence="6">5.3.1.17</ecNumber>
    </recommendedName>
    <alternativeName>
        <fullName evidence="6">5-keto-4-deoxyuronate isomerase</fullName>
    </alternativeName>
    <alternativeName>
        <fullName evidence="6">DKI isomerase</fullName>
    </alternativeName>
</protein>
<feature type="binding site" evidence="6">
    <location>
        <position position="252"/>
    </location>
    <ligand>
        <name>Zn(2+)</name>
        <dbReference type="ChEBI" id="CHEBI:29105"/>
    </ligand>
</feature>
<evidence type="ECO:0000256" key="5">
    <source>
        <dbReference type="ARBA" id="ARBA00023235"/>
    </source>
</evidence>
<dbReference type="GO" id="GO:0008270">
    <property type="term" value="F:zinc ion binding"/>
    <property type="evidence" value="ECO:0007669"/>
    <property type="project" value="UniProtKB-UniRule"/>
</dbReference>
<dbReference type="Proteomes" id="UP000000343">
    <property type="component" value="Chromosome"/>
</dbReference>
<gene>
    <name evidence="6" type="primary">kduI</name>
    <name evidence="7" type="ordered locus">AciX9_1760</name>
</gene>
<dbReference type="InterPro" id="IPR014710">
    <property type="entry name" value="RmlC-like_jellyroll"/>
</dbReference>
<dbReference type="PANTHER" id="PTHR38461">
    <property type="entry name" value="4-DEOXY-L-THREO-5-HEXOSULOSE-URONATE KETOL-ISOMERASE"/>
    <property type="match status" value="1"/>
</dbReference>
<keyword evidence="3 6" id="KW-0479">Metal-binding</keyword>
<dbReference type="PaxDb" id="1198114-AciX9_1760"/>